<proteinExistence type="predicted"/>
<comment type="caution">
    <text evidence="1">The sequence shown here is derived from an EMBL/GenBank/DDBJ whole genome shotgun (WGS) entry which is preliminary data.</text>
</comment>
<dbReference type="Pfam" id="PF14113">
    <property type="entry name" value="Tae4"/>
    <property type="match status" value="1"/>
</dbReference>
<dbReference type="EMBL" id="JAJHPV010000012">
    <property type="protein sequence ID" value="MCC6070945.1"/>
    <property type="molecule type" value="Genomic_DNA"/>
</dbReference>
<dbReference type="Gene3D" id="3.90.1720.80">
    <property type="match status" value="1"/>
</dbReference>
<dbReference type="InterPro" id="IPR025562">
    <property type="entry name" value="Tae4"/>
</dbReference>
<protein>
    <submittedName>
        <fullName evidence="1">Type VI secretion system amidase effector protein Tae4</fullName>
    </submittedName>
</protein>
<organism evidence="1 2">
    <name type="scientific">Massilia agrisoli</name>
    <dbReference type="NCBI Taxonomy" id="2892444"/>
    <lineage>
        <taxon>Bacteria</taxon>
        <taxon>Pseudomonadati</taxon>
        <taxon>Pseudomonadota</taxon>
        <taxon>Betaproteobacteria</taxon>
        <taxon>Burkholderiales</taxon>
        <taxon>Oxalobacteraceae</taxon>
        <taxon>Telluria group</taxon>
        <taxon>Massilia</taxon>
    </lineage>
</organism>
<name>A0ABS8IUK3_9BURK</name>
<evidence type="ECO:0000313" key="2">
    <source>
        <dbReference type="Proteomes" id="UP001198701"/>
    </source>
</evidence>
<gene>
    <name evidence="1" type="ORF">LMJ30_08250</name>
</gene>
<reference evidence="1 2" key="1">
    <citation type="submission" date="2021-11" db="EMBL/GenBank/DDBJ databases">
        <authorList>
            <person name="Huq M.A."/>
        </authorList>
    </citation>
    <scope>NUCLEOTIDE SEQUENCE [LARGE SCALE GENOMIC DNA]</scope>
    <source>
        <strain evidence="1 2">MAHUQ-52</strain>
    </source>
</reference>
<dbReference type="Proteomes" id="UP001198701">
    <property type="component" value="Unassembled WGS sequence"/>
</dbReference>
<sequence>MKPIAVSGGHRPTYAALEVAYPSKSMPRAQLYEELGIGELTNKAEYENTCAIRLSYAVTKAGLALRKGGLRINKGVHKGKRIEPSMRKLAEHLAEMWGPPERYASEEAARSGIGRRKGVAAFFFGEILPLAGAQGHIDIIKASANGYFQCAGACFFGPKNKIWFWPLR</sequence>
<evidence type="ECO:0000313" key="1">
    <source>
        <dbReference type="EMBL" id="MCC6070945.1"/>
    </source>
</evidence>
<dbReference type="Gene3D" id="4.10.280.80">
    <property type="match status" value="1"/>
</dbReference>
<keyword evidence="2" id="KW-1185">Reference proteome</keyword>
<dbReference type="RefSeq" id="WP_229431864.1">
    <property type="nucleotide sequence ID" value="NZ_JAJHPV010000012.1"/>
</dbReference>
<accession>A0ABS8IUK3</accession>